<feature type="domain" description="Peptidase A2" evidence="2">
    <location>
        <begin position="74"/>
        <end position="92"/>
    </location>
</feature>
<reference evidence="5" key="1">
    <citation type="submission" date="2016-06" db="UniProtKB">
        <authorList>
            <consortium name="WormBaseParasite"/>
        </authorList>
    </citation>
    <scope>IDENTIFICATION</scope>
</reference>
<gene>
    <name evidence="3" type="ORF">TCNE_LOCUS5058</name>
</gene>
<dbReference type="WBParaSite" id="TCNE_0000505801-mRNA-1">
    <property type="protein sequence ID" value="TCNE_0000505801-mRNA-1"/>
    <property type="gene ID" value="TCNE_0000505801"/>
</dbReference>
<protein>
    <submittedName>
        <fullName evidence="5">Peptidase A2 domain-containing protein</fullName>
    </submittedName>
</protein>
<evidence type="ECO:0000259" key="2">
    <source>
        <dbReference type="PROSITE" id="PS50175"/>
    </source>
</evidence>
<dbReference type="Proteomes" id="UP000050794">
    <property type="component" value="Unassembled WGS sequence"/>
</dbReference>
<evidence type="ECO:0000313" key="3">
    <source>
        <dbReference type="EMBL" id="VDM33882.1"/>
    </source>
</evidence>
<dbReference type="PROSITE" id="PS50175">
    <property type="entry name" value="ASP_PROT_RETROV"/>
    <property type="match status" value="1"/>
</dbReference>
<accession>A0A183U988</accession>
<dbReference type="InterPro" id="IPR001995">
    <property type="entry name" value="Peptidase_A2_cat"/>
</dbReference>
<dbReference type="EMBL" id="UYWY01010684">
    <property type="protein sequence ID" value="VDM33882.1"/>
    <property type="molecule type" value="Genomic_DNA"/>
</dbReference>
<name>A0A183U988_TOXCA</name>
<sequence length="151" mass="17140">MWRIVLGERVQLCQQEVPQLQIRRSQKRPLQASKRKRNLKPRTTNNVVIIASTGTDVAPANHIYRKVQTNGATIQMSLDTGADVTLLSVSDWIKSSRPELLSQLLKLKSANKKDVRVRGYFQRYFDIEGHKGRGNCHVADAQSLFGLDWIA</sequence>
<reference evidence="3 4" key="2">
    <citation type="submission" date="2018-11" db="EMBL/GenBank/DDBJ databases">
        <authorList>
            <consortium name="Pathogen Informatics"/>
        </authorList>
    </citation>
    <scope>NUCLEOTIDE SEQUENCE [LARGE SCALE GENOMIC DNA]</scope>
</reference>
<evidence type="ECO:0000313" key="4">
    <source>
        <dbReference type="Proteomes" id="UP000050794"/>
    </source>
</evidence>
<dbReference type="GO" id="GO:0006508">
    <property type="term" value="P:proteolysis"/>
    <property type="evidence" value="ECO:0007669"/>
    <property type="project" value="InterPro"/>
</dbReference>
<dbReference type="SUPFAM" id="SSF50630">
    <property type="entry name" value="Acid proteases"/>
    <property type="match status" value="1"/>
</dbReference>
<keyword evidence="4" id="KW-1185">Reference proteome</keyword>
<dbReference type="AlphaFoldDB" id="A0A183U988"/>
<dbReference type="Gene3D" id="2.40.70.10">
    <property type="entry name" value="Acid Proteases"/>
    <property type="match status" value="1"/>
</dbReference>
<proteinExistence type="predicted"/>
<evidence type="ECO:0000313" key="5">
    <source>
        <dbReference type="WBParaSite" id="TCNE_0000505801-mRNA-1"/>
    </source>
</evidence>
<dbReference type="GO" id="GO:0004190">
    <property type="term" value="F:aspartic-type endopeptidase activity"/>
    <property type="evidence" value="ECO:0007669"/>
    <property type="project" value="InterPro"/>
</dbReference>
<keyword evidence="1" id="KW-0378">Hydrolase</keyword>
<evidence type="ECO:0000256" key="1">
    <source>
        <dbReference type="ARBA" id="ARBA00022801"/>
    </source>
</evidence>
<dbReference type="InterPro" id="IPR021109">
    <property type="entry name" value="Peptidase_aspartic_dom_sf"/>
</dbReference>
<organism evidence="4 5">
    <name type="scientific">Toxocara canis</name>
    <name type="common">Canine roundworm</name>
    <dbReference type="NCBI Taxonomy" id="6265"/>
    <lineage>
        <taxon>Eukaryota</taxon>
        <taxon>Metazoa</taxon>
        <taxon>Ecdysozoa</taxon>
        <taxon>Nematoda</taxon>
        <taxon>Chromadorea</taxon>
        <taxon>Rhabditida</taxon>
        <taxon>Spirurina</taxon>
        <taxon>Ascaridomorpha</taxon>
        <taxon>Ascaridoidea</taxon>
        <taxon>Toxocaridae</taxon>
        <taxon>Toxocara</taxon>
    </lineage>
</organism>